<evidence type="ECO:0000313" key="1">
    <source>
        <dbReference type="EMBL" id="MDV3456506.1"/>
    </source>
</evidence>
<dbReference type="RefSeq" id="WP_317225687.1">
    <property type="nucleotide sequence ID" value="NZ_JAWJEJ010000001.1"/>
</dbReference>
<comment type="caution">
    <text evidence="1">The sequence shown here is derived from an EMBL/GenBank/DDBJ whole genome shotgun (WGS) entry which is preliminary data.</text>
</comment>
<organism evidence="1 2">
    <name type="scientific">Sphingomonas agrestis</name>
    <dbReference type="NCBI Taxonomy" id="3080540"/>
    <lineage>
        <taxon>Bacteria</taxon>
        <taxon>Pseudomonadati</taxon>
        <taxon>Pseudomonadota</taxon>
        <taxon>Alphaproteobacteria</taxon>
        <taxon>Sphingomonadales</taxon>
        <taxon>Sphingomonadaceae</taxon>
        <taxon>Sphingomonas</taxon>
    </lineage>
</organism>
<sequence>MSDRITDLLKGAIDLHCHSGPSVMPRRLNHVEAIKEGEAAGLRAILFKDHYYSVTPVAALLDEIMPGTVKLLTGVPCNNTTGGINPHAVEHGFKLGARLVWMPTFSAANHIRHSHRKQFLPTKEKMLDPIMLSVIDDRGRLKDEVLPVLDLIAEYDAVLSAGHLHISEIWPLFTEAKARGITRLLVNHPTFLIGCTPPDMAELAKMGAYLEHSCCMWAGVQGKNYSHDSLKLCIDSGGVPNTIIGSDLGQVGNPTPVEGLRYVIQMLIDIGYDDAEIRAMIGGNAAKLVGLDEVAAEPAAELLQA</sequence>
<dbReference type="InterPro" id="IPR046249">
    <property type="entry name" value="DUF6282"/>
</dbReference>
<dbReference type="Gene3D" id="3.20.20.140">
    <property type="entry name" value="Metal-dependent hydrolases"/>
    <property type="match status" value="1"/>
</dbReference>
<evidence type="ECO:0000313" key="2">
    <source>
        <dbReference type="Proteomes" id="UP001273531"/>
    </source>
</evidence>
<dbReference type="Proteomes" id="UP001273531">
    <property type="component" value="Unassembled WGS sequence"/>
</dbReference>
<reference evidence="1 2" key="1">
    <citation type="submission" date="2023-10" db="EMBL/GenBank/DDBJ databases">
        <title>Sphingomonas sp. HF-S4 16S ribosomal RNA gene Genome sequencing and assembly.</title>
        <authorList>
            <person name="Lee H."/>
        </authorList>
    </citation>
    <scope>NUCLEOTIDE SEQUENCE [LARGE SCALE GENOMIC DNA]</scope>
    <source>
        <strain evidence="1 2">HF-S4</strain>
    </source>
</reference>
<gene>
    <name evidence="1" type="ORF">RZN05_05880</name>
</gene>
<dbReference type="SUPFAM" id="SSF51556">
    <property type="entry name" value="Metallo-dependent hydrolases"/>
    <property type="match status" value="1"/>
</dbReference>
<name>A0ABU3Y5C4_9SPHN</name>
<proteinExistence type="predicted"/>
<protein>
    <submittedName>
        <fullName evidence="1">DUF6282 family protein</fullName>
    </submittedName>
</protein>
<dbReference type="Pfam" id="PF19799">
    <property type="entry name" value="DUF6282"/>
    <property type="match status" value="1"/>
</dbReference>
<accession>A0ABU3Y5C4</accession>
<dbReference type="InterPro" id="IPR032466">
    <property type="entry name" value="Metal_Hydrolase"/>
</dbReference>
<dbReference type="EMBL" id="JAWJEJ010000001">
    <property type="protein sequence ID" value="MDV3456506.1"/>
    <property type="molecule type" value="Genomic_DNA"/>
</dbReference>
<keyword evidence="2" id="KW-1185">Reference proteome</keyword>